<dbReference type="OrthoDB" id="3560303at2"/>
<evidence type="ECO:0000256" key="2">
    <source>
        <dbReference type="SAM" id="SignalP"/>
    </source>
</evidence>
<dbReference type="Pfam" id="PF13229">
    <property type="entry name" value="Beta_helix"/>
    <property type="match status" value="1"/>
</dbReference>
<dbReference type="SUPFAM" id="SSF51126">
    <property type="entry name" value="Pectin lyase-like"/>
    <property type="match status" value="2"/>
</dbReference>
<name>E3J4S5_PSEI1</name>
<evidence type="ECO:0000313" key="5">
    <source>
        <dbReference type="Proteomes" id="UP000002484"/>
    </source>
</evidence>
<keyword evidence="1" id="KW-0472">Membrane</keyword>
<keyword evidence="5" id="KW-1185">Reference proteome</keyword>
<evidence type="ECO:0000256" key="1">
    <source>
        <dbReference type="SAM" id="Phobius"/>
    </source>
</evidence>
<dbReference type="Proteomes" id="UP000002484">
    <property type="component" value="Chromosome"/>
</dbReference>
<reference evidence="4 5" key="1">
    <citation type="submission" date="2010-10" db="EMBL/GenBank/DDBJ databases">
        <title>Complete sequence of Frankia sp. EuI1c.</title>
        <authorList>
            <consortium name="US DOE Joint Genome Institute"/>
            <person name="Lucas S."/>
            <person name="Copeland A."/>
            <person name="Lapidus A."/>
            <person name="Cheng J.-F."/>
            <person name="Bruce D."/>
            <person name="Goodwin L."/>
            <person name="Pitluck S."/>
            <person name="Chertkov O."/>
            <person name="Detter J.C."/>
            <person name="Han C."/>
            <person name="Tapia R."/>
            <person name="Land M."/>
            <person name="Hauser L."/>
            <person name="Jeffries C."/>
            <person name="Kyrpides N."/>
            <person name="Ivanova N."/>
            <person name="Mikhailova N."/>
            <person name="Beauchemin N."/>
            <person name="Sen A."/>
            <person name="Sur S.A."/>
            <person name="Gtari M."/>
            <person name="Wall L."/>
            <person name="Tisa L."/>
            <person name="Woyke T."/>
        </authorList>
    </citation>
    <scope>NUCLEOTIDE SEQUENCE [LARGE SCALE GENOMIC DNA]</scope>
    <source>
        <strain evidence="5">DSM 45817 / CECT 9037 / EuI1c</strain>
    </source>
</reference>
<dbReference type="HOGENOM" id="CLU_456169_0_0_11"/>
<dbReference type="EMBL" id="CP002299">
    <property type="protein sequence ID" value="ADP78244.1"/>
    <property type="molecule type" value="Genomic_DNA"/>
</dbReference>
<dbReference type="STRING" id="298654.FraEuI1c_0156"/>
<dbReference type="InParanoid" id="E3J4S5"/>
<accession>E3J4S5</accession>
<sequence precursor="true">MSRARRPRVRGSRWFPPGPARSLAAAAVVAGLVLAPAATALAGTAQARVPPDHRLVLGASRVDVLLDGRLVSRVVRPPGVVEISWLVGRVPADWVAGSGDGTVRLKAELSLGRGAALEVGPRTSRLELVGGADPRASSGISVQGGTLQLLGTTVASVDPRTGRPVPAGLPGRPWLSAGAGGRVDLRDSRVTGLGDGTTGARSAGLFLGPGATGSVLRSTFAGNGIGLVLAQTQAVSLSGVTVTGSVSDGLLLRGDAGTTLAAVTSTDNGRDGVVILGGDGRRLGGLRTEHNQRFGVRAARLRDLELTGLRSVDDTEGALLLVGCRSCVLDDPGVQGGRVGLRIGAASGPVRVGGGVVRGAAFGVQLAPTAGQVTLTGLTVNGATRVGVEIGGSGAALHGVQVSQAGVGVRVYGQAAGALLDQVTVTGGRDGIVATDGTRGLTVTGPTVTGVSGTGLRLASTGLTVRSGTVRDAAVGAALPGAGHLAGLRISGVARGIWVGERGRITAQGVDVLAARTGIEVDRGGTFDLSSSRVVAARALVGEIDRHGANTIALPPFPWFGLAALVAVLLAFGLEALHRVRAGRSGPPRAPDHVLNIT</sequence>
<proteinExistence type="predicted"/>
<dbReference type="InterPro" id="IPR012334">
    <property type="entry name" value="Pectin_lyas_fold"/>
</dbReference>
<dbReference type="InterPro" id="IPR011050">
    <property type="entry name" value="Pectin_lyase_fold/virulence"/>
</dbReference>
<dbReference type="AlphaFoldDB" id="E3J4S5"/>
<feature type="chain" id="PRO_5003172627" description="Right handed beta helix domain-containing protein" evidence="2">
    <location>
        <begin position="43"/>
        <end position="598"/>
    </location>
</feature>
<dbReference type="eggNOG" id="ENOG5030I3M">
    <property type="taxonomic scope" value="Bacteria"/>
</dbReference>
<dbReference type="Gene3D" id="2.160.20.10">
    <property type="entry name" value="Single-stranded right-handed beta-helix, Pectin lyase-like"/>
    <property type="match status" value="1"/>
</dbReference>
<gene>
    <name evidence="4" type="ordered locus">FraEuI1c_0156</name>
</gene>
<keyword evidence="2" id="KW-0732">Signal</keyword>
<protein>
    <recommendedName>
        <fullName evidence="3">Right handed beta helix domain-containing protein</fullName>
    </recommendedName>
</protein>
<feature type="signal peptide" evidence="2">
    <location>
        <begin position="1"/>
        <end position="42"/>
    </location>
</feature>
<dbReference type="InterPro" id="IPR006626">
    <property type="entry name" value="PbH1"/>
</dbReference>
<keyword evidence="1" id="KW-1133">Transmembrane helix</keyword>
<keyword evidence="1" id="KW-0812">Transmembrane</keyword>
<evidence type="ECO:0000313" key="4">
    <source>
        <dbReference type="EMBL" id="ADP78244.1"/>
    </source>
</evidence>
<evidence type="ECO:0000259" key="3">
    <source>
        <dbReference type="Pfam" id="PF13229"/>
    </source>
</evidence>
<dbReference type="RefSeq" id="WP_013421367.1">
    <property type="nucleotide sequence ID" value="NC_014666.1"/>
</dbReference>
<dbReference type="SMART" id="SM00710">
    <property type="entry name" value="PbH1"/>
    <property type="match status" value="10"/>
</dbReference>
<organism evidence="4 5">
    <name type="scientific">Pseudofrankia inefficax (strain DSM 45817 / CECT 9037 / DDB 130130 / EuI1c)</name>
    <name type="common">Frankia inefficax</name>
    <dbReference type="NCBI Taxonomy" id="298654"/>
    <lineage>
        <taxon>Bacteria</taxon>
        <taxon>Bacillati</taxon>
        <taxon>Actinomycetota</taxon>
        <taxon>Actinomycetes</taxon>
        <taxon>Frankiales</taxon>
        <taxon>Frankiaceae</taxon>
        <taxon>Pseudofrankia</taxon>
    </lineage>
</organism>
<dbReference type="InterPro" id="IPR039448">
    <property type="entry name" value="Beta_helix"/>
</dbReference>
<feature type="domain" description="Right handed beta helix" evidence="3">
    <location>
        <begin position="363"/>
        <end position="497"/>
    </location>
</feature>
<dbReference type="KEGG" id="fri:FraEuI1c_0156"/>
<feature type="transmembrane region" description="Helical" evidence="1">
    <location>
        <begin position="557"/>
        <end position="577"/>
    </location>
</feature>